<keyword evidence="2" id="KW-1185">Reference proteome</keyword>
<protein>
    <submittedName>
        <fullName evidence="1">Uncharacterized protein</fullName>
    </submittedName>
</protein>
<proteinExistence type="predicted"/>
<comment type="caution">
    <text evidence="1">The sequence shown here is derived from an EMBL/GenBank/DDBJ whole genome shotgun (WGS) entry which is preliminary data.</text>
</comment>
<reference evidence="1 2" key="1">
    <citation type="submission" date="2020-03" db="EMBL/GenBank/DDBJ databases">
        <title>Dissostichus mawsoni Genome sequencing and assembly.</title>
        <authorList>
            <person name="Park H."/>
        </authorList>
    </citation>
    <scope>NUCLEOTIDE SEQUENCE [LARGE SCALE GENOMIC DNA]</scope>
    <source>
        <strain evidence="1">DM0001</strain>
        <tissue evidence="1">Muscle</tissue>
    </source>
</reference>
<evidence type="ECO:0000313" key="2">
    <source>
        <dbReference type="Proteomes" id="UP000518266"/>
    </source>
</evidence>
<organism evidence="1 2">
    <name type="scientific">Dissostichus mawsoni</name>
    <name type="common">Antarctic cod</name>
    <dbReference type="NCBI Taxonomy" id="36200"/>
    <lineage>
        <taxon>Eukaryota</taxon>
        <taxon>Metazoa</taxon>
        <taxon>Chordata</taxon>
        <taxon>Craniata</taxon>
        <taxon>Vertebrata</taxon>
        <taxon>Euteleostomi</taxon>
        <taxon>Actinopterygii</taxon>
        <taxon>Neopterygii</taxon>
        <taxon>Teleostei</taxon>
        <taxon>Neoteleostei</taxon>
        <taxon>Acanthomorphata</taxon>
        <taxon>Eupercaria</taxon>
        <taxon>Perciformes</taxon>
        <taxon>Notothenioidei</taxon>
        <taxon>Nototheniidae</taxon>
        <taxon>Dissostichus</taxon>
    </lineage>
</organism>
<gene>
    <name evidence="1" type="ORF">F7725_009528</name>
</gene>
<evidence type="ECO:0000313" key="1">
    <source>
        <dbReference type="EMBL" id="KAF3837760.1"/>
    </source>
</evidence>
<dbReference type="EMBL" id="JAAKFY010000022">
    <property type="protein sequence ID" value="KAF3837760.1"/>
    <property type="molecule type" value="Genomic_DNA"/>
</dbReference>
<dbReference type="AlphaFoldDB" id="A0A7J5XL79"/>
<sequence length="85" mass="9349">MVFTESVPKLSPVQVRSCCSSEKKSVSQSSSVPSSADRTFTASVLDHWGGSRWTDAITLKHKAQNQQTACRNSLVYNITKVCIRS</sequence>
<name>A0A7J5XL79_DISMA</name>
<dbReference type="Proteomes" id="UP000518266">
    <property type="component" value="Unassembled WGS sequence"/>
</dbReference>
<accession>A0A7J5XL79</accession>